<dbReference type="InterPro" id="IPR018490">
    <property type="entry name" value="cNMP-bd_dom_sf"/>
</dbReference>
<reference evidence="3" key="1">
    <citation type="submission" date="2017-11" db="EMBL/GenBank/DDBJ databases">
        <authorList>
            <person name="Watanabe M."/>
            <person name="Kojima H."/>
        </authorList>
    </citation>
    <scope>NUCLEOTIDE SEQUENCE [LARGE SCALE GENOMIC DNA]</scope>
    <source>
        <strain evidence="3">Tokyo 01</strain>
    </source>
</reference>
<dbReference type="AlphaFoldDB" id="A0A401G3T1"/>
<dbReference type="RefSeq" id="WP_124330922.1">
    <property type="nucleotide sequence ID" value="NZ_BEXT01000001.1"/>
</dbReference>
<dbReference type="PANTHER" id="PTHR36304">
    <property type="entry name" value="DOMAIN GTPASE-ACTIVATING PROTEIN, PUTATIVE-RELATED-RELATED"/>
    <property type="match status" value="1"/>
</dbReference>
<evidence type="ECO:0000259" key="1">
    <source>
        <dbReference type="PROSITE" id="PS50042"/>
    </source>
</evidence>
<organism evidence="2 3">
    <name type="scientific">Desulfonema ishimotonii</name>
    <dbReference type="NCBI Taxonomy" id="45657"/>
    <lineage>
        <taxon>Bacteria</taxon>
        <taxon>Pseudomonadati</taxon>
        <taxon>Thermodesulfobacteriota</taxon>
        <taxon>Desulfobacteria</taxon>
        <taxon>Desulfobacterales</taxon>
        <taxon>Desulfococcaceae</taxon>
        <taxon>Desulfonema</taxon>
    </lineage>
</organism>
<dbReference type="SUPFAM" id="SSF51206">
    <property type="entry name" value="cAMP-binding domain-like"/>
    <property type="match status" value="1"/>
</dbReference>
<feature type="domain" description="Cyclic nucleotide-binding" evidence="1">
    <location>
        <begin position="1"/>
        <end position="70"/>
    </location>
</feature>
<proteinExistence type="predicted"/>
<dbReference type="PROSITE" id="PS50042">
    <property type="entry name" value="CNMP_BINDING_3"/>
    <property type="match status" value="1"/>
</dbReference>
<comment type="caution">
    <text evidence="2">The sequence shown here is derived from an EMBL/GenBank/DDBJ whole genome shotgun (WGS) entry which is preliminary data.</text>
</comment>
<dbReference type="Pfam" id="PF00027">
    <property type="entry name" value="cNMP_binding"/>
    <property type="match status" value="1"/>
</dbReference>
<reference evidence="3" key="2">
    <citation type="submission" date="2019-01" db="EMBL/GenBank/DDBJ databases">
        <title>Genome sequence of Desulfonema ishimotonii strain Tokyo 01.</title>
        <authorList>
            <person name="Fukui M."/>
        </authorList>
    </citation>
    <scope>NUCLEOTIDE SEQUENCE [LARGE SCALE GENOMIC DNA]</scope>
    <source>
        <strain evidence="3">Tokyo 01</strain>
    </source>
</reference>
<dbReference type="InterPro" id="IPR014710">
    <property type="entry name" value="RmlC-like_jellyroll"/>
</dbReference>
<evidence type="ECO:0000313" key="3">
    <source>
        <dbReference type="Proteomes" id="UP000288096"/>
    </source>
</evidence>
<dbReference type="EMBL" id="BEXT01000001">
    <property type="protein sequence ID" value="GBC63897.1"/>
    <property type="molecule type" value="Genomic_DNA"/>
</dbReference>
<dbReference type="PANTHER" id="PTHR36304:SF4">
    <property type="entry name" value="DUF4388 DOMAIN-CONTAINING PROTEIN"/>
    <property type="match status" value="1"/>
</dbReference>
<name>A0A401G3T1_9BACT</name>
<dbReference type="Gene3D" id="2.60.120.10">
    <property type="entry name" value="Jelly Rolls"/>
    <property type="match status" value="1"/>
</dbReference>
<dbReference type="Pfam" id="PF14332">
    <property type="entry name" value="DUF4388"/>
    <property type="match status" value="1"/>
</dbReference>
<dbReference type="Proteomes" id="UP000288096">
    <property type="component" value="Unassembled WGS sequence"/>
</dbReference>
<dbReference type="InterPro" id="IPR025497">
    <property type="entry name" value="PatA-like_N"/>
</dbReference>
<dbReference type="CDD" id="cd00038">
    <property type="entry name" value="CAP_ED"/>
    <property type="match status" value="1"/>
</dbReference>
<sequence length="188" mass="21619">MLGNDRLRIALLKPGEVFGEMSLLSGDPTGADVRAVKPSGILYISARDFRQMLNKYAALQMYFTRLLTRRLTNINLARAEEFSSGMIGRLSEMPPSELFQTLNSNLKTGVLVLELREGTARVCFRDGEIIHARYRKLTDRDAFFQILRENRGRFKFMHGQCETHRDQEPIGDFMWLLMEGVNRIDEAE</sequence>
<protein>
    <recommendedName>
        <fullName evidence="1">Cyclic nucleotide-binding domain-containing protein</fullName>
    </recommendedName>
</protein>
<evidence type="ECO:0000313" key="2">
    <source>
        <dbReference type="EMBL" id="GBC63897.1"/>
    </source>
</evidence>
<accession>A0A401G3T1</accession>
<gene>
    <name evidence="2" type="ORF">DENIS_4896</name>
</gene>
<dbReference type="InterPro" id="IPR000595">
    <property type="entry name" value="cNMP-bd_dom"/>
</dbReference>
<keyword evidence="3" id="KW-1185">Reference proteome</keyword>
<dbReference type="OrthoDB" id="892842at2"/>